<sequence>MDESSECSSPTNDELVDIQDGLQTLYEASKGEWDCDANTLLLQTLSAMAAQMTSSTSRILRRIQSLDEKTQRGARTLSNTLVGLELLSHSRFVQHGVEEEGATAGGASPAIGTEENTKKRPSGKETDSHSVTEDGGSTVFTVANDQEGQTTRRCVQFIQQIGKVVEGRIVPRGEGDDPTRAYQNPYRYRRTQVSLIGSKAFLEDPYMGLYRGPDGLLESSDGDETLLNVDNEPAVAINGERSSYLPSSTGIAHTPSAPVTVSSNTAPHLSSLAVPPSGSNTVAKPARTNVFESSSSESSEDKNEKKTGAALPPTTKAQKTRGLFDSSSSSDSEESSTISTTDSSGSGTSSPASSSDSTSVKTEQEPEKVEEEAEELDVSEESSVRKESEPSSSPDGGTTPREWPQEESDAAPLPAEEADLPLPPPPCVFNDTLDPPAPPAIDAPPSAGPAVHTLPPKGAKIFDTSSEDDEG</sequence>
<reference evidence="2 3" key="1">
    <citation type="submission" date="2020-08" db="EMBL/GenBank/DDBJ databases">
        <authorList>
            <person name="Newling K."/>
            <person name="Davey J."/>
            <person name="Forrester S."/>
        </authorList>
    </citation>
    <scope>NUCLEOTIDE SEQUENCE [LARGE SCALE GENOMIC DNA]</scope>
    <source>
        <strain evidence="3">Crithidia deanei Carvalho (ATCC PRA-265)</strain>
    </source>
</reference>
<feature type="region of interest" description="Disordered" evidence="1">
    <location>
        <begin position="99"/>
        <end position="137"/>
    </location>
</feature>
<evidence type="ECO:0000313" key="3">
    <source>
        <dbReference type="Proteomes" id="UP000515908"/>
    </source>
</evidence>
<gene>
    <name evidence="2" type="ORF">ADEAN_000909000</name>
</gene>
<feature type="compositionally biased region" description="Polar residues" evidence="1">
    <location>
        <begin position="255"/>
        <end position="268"/>
    </location>
</feature>
<feature type="compositionally biased region" description="Acidic residues" evidence="1">
    <location>
        <begin position="368"/>
        <end position="380"/>
    </location>
</feature>
<name>A0A7G2CNX9_9TRYP</name>
<keyword evidence="3" id="KW-1185">Reference proteome</keyword>
<proteinExistence type="predicted"/>
<dbReference type="Proteomes" id="UP000515908">
    <property type="component" value="Chromosome 21"/>
</dbReference>
<dbReference type="AlphaFoldDB" id="A0A7G2CNX9"/>
<feature type="region of interest" description="Disordered" evidence="1">
    <location>
        <begin position="255"/>
        <end position="471"/>
    </location>
</feature>
<evidence type="ECO:0000256" key="1">
    <source>
        <dbReference type="SAM" id="MobiDB-lite"/>
    </source>
</evidence>
<feature type="compositionally biased region" description="Low complexity" evidence="1">
    <location>
        <begin position="325"/>
        <end position="359"/>
    </location>
</feature>
<evidence type="ECO:0000313" key="2">
    <source>
        <dbReference type="EMBL" id="CAD2221558.1"/>
    </source>
</evidence>
<organism evidence="2 3">
    <name type="scientific">Angomonas deanei</name>
    <dbReference type="NCBI Taxonomy" id="59799"/>
    <lineage>
        <taxon>Eukaryota</taxon>
        <taxon>Discoba</taxon>
        <taxon>Euglenozoa</taxon>
        <taxon>Kinetoplastea</taxon>
        <taxon>Metakinetoplastina</taxon>
        <taxon>Trypanosomatida</taxon>
        <taxon>Trypanosomatidae</taxon>
        <taxon>Strigomonadinae</taxon>
        <taxon>Angomonas</taxon>
    </lineage>
</organism>
<feature type="compositionally biased region" description="Basic and acidic residues" evidence="1">
    <location>
        <begin position="115"/>
        <end position="132"/>
    </location>
</feature>
<dbReference type="VEuPathDB" id="TriTrypDB:ADEAN_000909000"/>
<dbReference type="EMBL" id="LR877165">
    <property type="protein sequence ID" value="CAD2221558.1"/>
    <property type="molecule type" value="Genomic_DNA"/>
</dbReference>
<protein>
    <submittedName>
        <fullName evidence="2">Uncharacterized protein</fullName>
    </submittedName>
</protein>
<accession>A0A7G2CNX9</accession>